<feature type="compositionally biased region" description="Polar residues" evidence="1">
    <location>
        <begin position="440"/>
        <end position="459"/>
    </location>
</feature>
<feature type="compositionally biased region" description="Polar residues" evidence="1">
    <location>
        <begin position="218"/>
        <end position="228"/>
    </location>
</feature>
<evidence type="ECO:0000259" key="3">
    <source>
        <dbReference type="Pfam" id="PF16066"/>
    </source>
</evidence>
<keyword evidence="2" id="KW-1133">Transmembrane helix</keyword>
<evidence type="ECO:0000313" key="4">
    <source>
        <dbReference type="EMBL" id="KAH0810229.1"/>
    </source>
</evidence>
<dbReference type="EMBL" id="JABDTM020027632">
    <property type="protein sequence ID" value="KAH0810229.1"/>
    <property type="molecule type" value="Genomic_DNA"/>
</dbReference>
<evidence type="ECO:0000256" key="2">
    <source>
        <dbReference type="SAM" id="Phobius"/>
    </source>
</evidence>
<gene>
    <name evidence="4" type="ORF">GEV33_012565</name>
</gene>
<dbReference type="InterPro" id="IPR032073">
    <property type="entry name" value="FNDC5_C"/>
</dbReference>
<evidence type="ECO:0000313" key="5">
    <source>
        <dbReference type="Proteomes" id="UP000719412"/>
    </source>
</evidence>
<keyword evidence="2" id="KW-0812">Transmembrane</keyword>
<protein>
    <recommendedName>
        <fullName evidence="3">Fibronectin type III domain-containing protein</fullName>
    </recommendedName>
</protein>
<reference evidence="4" key="1">
    <citation type="journal article" date="2020" name="J Insects Food Feed">
        <title>The yellow mealworm (Tenebrio molitor) genome: a resource for the emerging insects as food and feed industry.</title>
        <authorList>
            <person name="Eriksson T."/>
            <person name="Andere A."/>
            <person name="Kelstrup H."/>
            <person name="Emery V."/>
            <person name="Picard C."/>
        </authorList>
    </citation>
    <scope>NUCLEOTIDE SEQUENCE</scope>
    <source>
        <strain evidence="4">Stoneville</strain>
        <tissue evidence="4">Whole head</tissue>
    </source>
</reference>
<dbReference type="AlphaFoldDB" id="A0A8J6H8U3"/>
<sequence>MDWTFPFYRRIDHTDPSAYSKEYLRFISSTTTTPCTGTRRKTVARQRKCDRIETATSKSGSKMIEKRRKPDPEKNLWQMAQLTMEKYQFDLGEKHDPNQLITVGTFLPPSGGLLAVPGTLRSNNAHNVANARDTKKSHQRKFNVRWIYNPVDMQIFFSPPDWHIKGGKSSRLSDSCQNCPGLKNGRKRVEVSARWEKFNAAREKPNGNSCFDGHPRTGVSSTKKSGNAKSIALDHTLGVPQVGEPSRRRKPDGRGRPRPSKRPSLDTTPDGHVHAVERNGPRFPLMNLDKGDVTLTSLDYLSIPRVRPCKSCTPFDREDATRVNGAFPKWDVGHGGISQNMEVEVREEASPGTRSGDSTALLVNNTPAYPVADGPVVIVRVEEVLLVVLVLMIWVAAIALFFNRWGKIRMLEPYQPKFHQQPHRPSCPLAPLSPPGIAPQVSNTLPRAQKPTTVRSSHA</sequence>
<feature type="compositionally biased region" description="Basic and acidic residues" evidence="1">
    <location>
        <begin position="269"/>
        <end position="280"/>
    </location>
</feature>
<dbReference type="PANTHER" id="PTHR21104:SF1">
    <property type="entry name" value="FIBRONECTIN TYPE III DOMAIN-CONTAINING PROTEIN"/>
    <property type="match status" value="1"/>
</dbReference>
<feature type="region of interest" description="Disordered" evidence="1">
    <location>
        <begin position="203"/>
        <end position="282"/>
    </location>
</feature>
<dbReference type="Pfam" id="PF16066">
    <property type="entry name" value="DUF4808"/>
    <property type="match status" value="1"/>
</dbReference>
<evidence type="ECO:0000256" key="1">
    <source>
        <dbReference type="SAM" id="MobiDB-lite"/>
    </source>
</evidence>
<feature type="domain" description="Fibronectin type III" evidence="3">
    <location>
        <begin position="378"/>
        <end position="438"/>
    </location>
</feature>
<organism evidence="4 5">
    <name type="scientific">Tenebrio molitor</name>
    <name type="common">Yellow mealworm beetle</name>
    <dbReference type="NCBI Taxonomy" id="7067"/>
    <lineage>
        <taxon>Eukaryota</taxon>
        <taxon>Metazoa</taxon>
        <taxon>Ecdysozoa</taxon>
        <taxon>Arthropoda</taxon>
        <taxon>Hexapoda</taxon>
        <taxon>Insecta</taxon>
        <taxon>Pterygota</taxon>
        <taxon>Neoptera</taxon>
        <taxon>Endopterygota</taxon>
        <taxon>Coleoptera</taxon>
        <taxon>Polyphaga</taxon>
        <taxon>Cucujiformia</taxon>
        <taxon>Tenebrionidae</taxon>
        <taxon>Tenebrio</taxon>
    </lineage>
</organism>
<feature type="compositionally biased region" description="Basic residues" evidence="1">
    <location>
        <begin position="247"/>
        <end position="261"/>
    </location>
</feature>
<reference evidence="4" key="2">
    <citation type="submission" date="2021-08" db="EMBL/GenBank/DDBJ databases">
        <authorList>
            <person name="Eriksson T."/>
        </authorList>
    </citation>
    <scope>NUCLEOTIDE SEQUENCE</scope>
    <source>
        <strain evidence="4">Stoneville</strain>
        <tissue evidence="4">Whole head</tissue>
    </source>
</reference>
<keyword evidence="5" id="KW-1185">Reference proteome</keyword>
<proteinExistence type="predicted"/>
<comment type="caution">
    <text evidence="4">The sequence shown here is derived from an EMBL/GenBank/DDBJ whole genome shotgun (WGS) entry which is preliminary data.</text>
</comment>
<accession>A0A8J6H8U3</accession>
<dbReference type="Proteomes" id="UP000719412">
    <property type="component" value="Unassembled WGS sequence"/>
</dbReference>
<dbReference type="PANTHER" id="PTHR21104">
    <property type="entry name" value="FIBRONECTIN TYPE III DOMAIN-CONTAINING PROTEIN"/>
    <property type="match status" value="1"/>
</dbReference>
<feature type="transmembrane region" description="Helical" evidence="2">
    <location>
        <begin position="384"/>
        <end position="402"/>
    </location>
</feature>
<name>A0A8J6H8U3_TENMO</name>
<feature type="region of interest" description="Disordered" evidence="1">
    <location>
        <begin position="417"/>
        <end position="459"/>
    </location>
</feature>
<keyword evidence="2" id="KW-0472">Membrane</keyword>